<dbReference type="NCBIfam" id="TIGR01766">
    <property type="entry name" value="IS200/IS605 family accessory protein TnpB-like domain"/>
    <property type="match status" value="1"/>
</dbReference>
<dbReference type="AlphaFoldDB" id="A0ABD5YGA1"/>
<keyword evidence="5" id="KW-1185">Reference proteome</keyword>
<accession>A0ABD5YGA1</accession>
<protein>
    <submittedName>
        <fullName evidence="4">RNA-guided endonuclease TnpB family protein</fullName>
    </submittedName>
</protein>
<evidence type="ECO:0000256" key="1">
    <source>
        <dbReference type="ARBA" id="ARBA00023125"/>
    </source>
</evidence>
<feature type="domain" description="Cas12f1-like TNB" evidence="3">
    <location>
        <begin position="74"/>
        <end position="139"/>
    </location>
</feature>
<keyword evidence="4" id="KW-0540">Nuclease</keyword>
<keyword evidence="4" id="KW-0255">Endonuclease</keyword>
<dbReference type="Proteomes" id="UP001596390">
    <property type="component" value="Unassembled WGS sequence"/>
</dbReference>
<proteinExistence type="predicted"/>
<gene>
    <name evidence="4" type="ORF">ACFQMK_16125</name>
</gene>
<dbReference type="GO" id="GO:0003677">
    <property type="term" value="F:DNA binding"/>
    <property type="evidence" value="ECO:0007669"/>
    <property type="project" value="UniProtKB-KW"/>
</dbReference>
<feature type="non-terminal residue" evidence="4">
    <location>
        <position position="186"/>
    </location>
</feature>
<evidence type="ECO:0000256" key="2">
    <source>
        <dbReference type="SAM" id="MobiDB-lite"/>
    </source>
</evidence>
<comment type="caution">
    <text evidence="4">The sequence shown here is derived from an EMBL/GenBank/DDBJ whole genome shotgun (WGS) entry which is preliminary data.</text>
</comment>
<feature type="non-terminal residue" evidence="4">
    <location>
        <position position="1"/>
    </location>
</feature>
<dbReference type="Pfam" id="PF07282">
    <property type="entry name" value="Cas12f1-like_TNB"/>
    <property type="match status" value="1"/>
</dbReference>
<evidence type="ECO:0000313" key="5">
    <source>
        <dbReference type="Proteomes" id="UP001596390"/>
    </source>
</evidence>
<feature type="compositionally biased region" description="Polar residues" evidence="2">
    <location>
        <begin position="177"/>
        <end position="186"/>
    </location>
</feature>
<dbReference type="GO" id="GO:0004519">
    <property type="term" value="F:endonuclease activity"/>
    <property type="evidence" value="ECO:0007669"/>
    <property type="project" value="UniProtKB-KW"/>
</dbReference>
<evidence type="ECO:0000313" key="4">
    <source>
        <dbReference type="EMBL" id="MFC7188364.1"/>
    </source>
</evidence>
<feature type="region of interest" description="Disordered" evidence="2">
    <location>
        <begin position="167"/>
        <end position="186"/>
    </location>
</feature>
<dbReference type="EMBL" id="JBHSZZ010000105">
    <property type="protein sequence ID" value="MFC7188364.1"/>
    <property type="molecule type" value="Genomic_DNA"/>
</dbReference>
<name>A0ABD5YGA1_9EURY</name>
<reference evidence="4 5" key="1">
    <citation type="journal article" date="2019" name="Int. J. Syst. Evol. Microbiol.">
        <title>The Global Catalogue of Microorganisms (GCM) 10K type strain sequencing project: providing services to taxonomists for standard genome sequencing and annotation.</title>
        <authorList>
            <consortium name="The Broad Institute Genomics Platform"/>
            <consortium name="The Broad Institute Genome Sequencing Center for Infectious Disease"/>
            <person name="Wu L."/>
            <person name="Ma J."/>
        </authorList>
    </citation>
    <scope>NUCLEOTIDE SEQUENCE [LARGE SCALE GENOMIC DNA]</scope>
    <source>
        <strain evidence="4 5">Q85</strain>
    </source>
</reference>
<organism evidence="4 5">
    <name type="scientific">Halorubrum yunnanense</name>
    <dbReference type="NCBI Taxonomy" id="1526162"/>
    <lineage>
        <taxon>Archaea</taxon>
        <taxon>Methanobacteriati</taxon>
        <taxon>Methanobacteriota</taxon>
        <taxon>Stenosarchaea group</taxon>
        <taxon>Halobacteria</taxon>
        <taxon>Halobacteriales</taxon>
        <taxon>Haloferacaceae</taxon>
        <taxon>Halorubrum</taxon>
    </lineage>
</organism>
<dbReference type="NCBIfam" id="NF040570">
    <property type="entry name" value="guided_TnpB"/>
    <property type="match status" value="1"/>
</dbReference>
<keyword evidence="4" id="KW-0378">Hydrolase</keyword>
<dbReference type="InterPro" id="IPR010095">
    <property type="entry name" value="Cas12f1-like_TNB"/>
</dbReference>
<evidence type="ECO:0000259" key="3">
    <source>
        <dbReference type="Pfam" id="PF07282"/>
    </source>
</evidence>
<dbReference type="RefSeq" id="WP_267665795.1">
    <property type="nucleotide sequence ID" value="NZ_JAODIX010000105.1"/>
</dbReference>
<sequence length="186" mass="21528">RKRVQNAGKDSIHDTLKGREERFVRDRLHKVSRHIVEWSSQFEKPCIVFEDLKEMRDSIDYGTRMNRRLHHLPFRALQFYTSYKGSFRGIPTAWINPEYTSQRCPMCGHTERANRNKKRFKCRSCGHQDHSDRGASVNIAVKGIKKLDWNVPALNSLPVVRKVRRQASGAVDAPTVTHPTAQGYQA</sequence>
<keyword evidence="1" id="KW-0238">DNA-binding</keyword>